<dbReference type="GO" id="GO:0022857">
    <property type="term" value="F:transmembrane transporter activity"/>
    <property type="evidence" value="ECO:0007669"/>
    <property type="project" value="InterPro"/>
</dbReference>
<feature type="transmembrane region" description="Helical" evidence="6">
    <location>
        <begin position="405"/>
        <end position="430"/>
    </location>
</feature>
<organism evidence="8 9">
    <name type="scientific">Corynebacterium epidermidicanis</name>
    <dbReference type="NCBI Taxonomy" id="1050174"/>
    <lineage>
        <taxon>Bacteria</taxon>
        <taxon>Bacillati</taxon>
        <taxon>Actinomycetota</taxon>
        <taxon>Actinomycetes</taxon>
        <taxon>Mycobacteriales</taxon>
        <taxon>Corynebacteriaceae</taxon>
        <taxon>Corynebacterium</taxon>
    </lineage>
</organism>
<dbReference type="STRING" id="1050174.CEPID_00095"/>
<proteinExistence type="predicted"/>
<dbReference type="SUPFAM" id="SSF103473">
    <property type="entry name" value="MFS general substrate transporter"/>
    <property type="match status" value="1"/>
</dbReference>
<dbReference type="Gene3D" id="1.20.1250.20">
    <property type="entry name" value="MFS general substrate transporter like domains"/>
    <property type="match status" value="1"/>
</dbReference>
<dbReference type="PRINTS" id="PR01036">
    <property type="entry name" value="TCRTETB"/>
</dbReference>
<dbReference type="PROSITE" id="PS50850">
    <property type="entry name" value="MFS"/>
    <property type="match status" value="1"/>
</dbReference>
<keyword evidence="2" id="KW-0813">Transport</keyword>
<evidence type="ECO:0000256" key="6">
    <source>
        <dbReference type="SAM" id="Phobius"/>
    </source>
</evidence>
<evidence type="ECO:0000313" key="8">
    <source>
        <dbReference type="EMBL" id="AKK01915.1"/>
    </source>
</evidence>
<keyword evidence="5 6" id="KW-0472">Membrane</keyword>
<reference evidence="8 9" key="1">
    <citation type="submission" date="2015-05" db="EMBL/GenBank/DDBJ databases">
        <title>Complete genome sequence of Corynebacterium epidermidicanis DSM 45586, isolated from the skin of a dog suffering from pruritus.</title>
        <authorList>
            <person name="Ruckert C."/>
            <person name="Albersmeier A."/>
            <person name="Winkler A."/>
            <person name="Tauch A."/>
        </authorList>
    </citation>
    <scope>NUCLEOTIDE SEQUENCE [LARGE SCALE GENOMIC DNA]</scope>
    <source>
        <strain evidence="8 9">DSM 45586</strain>
    </source>
</reference>
<evidence type="ECO:0000259" key="7">
    <source>
        <dbReference type="PROSITE" id="PS50850"/>
    </source>
</evidence>
<dbReference type="GO" id="GO:0005886">
    <property type="term" value="C:plasma membrane"/>
    <property type="evidence" value="ECO:0007669"/>
    <property type="project" value="UniProtKB-SubCell"/>
</dbReference>
<dbReference type="RefSeq" id="WP_052843233.1">
    <property type="nucleotide sequence ID" value="NZ_CP011541.1"/>
</dbReference>
<name>A0A0G3GMZ2_9CORY</name>
<feature type="transmembrane region" description="Helical" evidence="6">
    <location>
        <begin position="142"/>
        <end position="163"/>
    </location>
</feature>
<dbReference type="PROSITE" id="PS00216">
    <property type="entry name" value="SUGAR_TRANSPORT_1"/>
    <property type="match status" value="1"/>
</dbReference>
<keyword evidence="3 6" id="KW-0812">Transmembrane</keyword>
<evidence type="ECO:0000313" key="9">
    <source>
        <dbReference type="Proteomes" id="UP000035368"/>
    </source>
</evidence>
<dbReference type="Pfam" id="PF07690">
    <property type="entry name" value="MFS_1"/>
    <property type="match status" value="1"/>
</dbReference>
<dbReference type="PATRIC" id="fig|1050174.4.peg.20"/>
<protein>
    <submittedName>
        <fullName evidence="8">Major Facilitator Superfamily transporter</fullName>
    </submittedName>
</protein>
<dbReference type="InterPro" id="IPR011701">
    <property type="entry name" value="MFS"/>
</dbReference>
<feature type="transmembrane region" description="Helical" evidence="6">
    <location>
        <begin position="175"/>
        <end position="194"/>
    </location>
</feature>
<comment type="subcellular location">
    <subcellularLocation>
        <location evidence="1">Cell membrane</location>
        <topology evidence="1">Multi-pass membrane protein</topology>
    </subcellularLocation>
</comment>
<feature type="transmembrane region" description="Helical" evidence="6">
    <location>
        <begin position="58"/>
        <end position="76"/>
    </location>
</feature>
<dbReference type="PANTHER" id="PTHR23501">
    <property type="entry name" value="MAJOR FACILITATOR SUPERFAMILY"/>
    <property type="match status" value="1"/>
</dbReference>
<feature type="transmembrane region" description="Helical" evidence="6">
    <location>
        <begin position="378"/>
        <end position="399"/>
    </location>
</feature>
<feature type="transmembrane region" description="Helical" evidence="6">
    <location>
        <begin position="244"/>
        <end position="263"/>
    </location>
</feature>
<dbReference type="PANTHER" id="PTHR23501:SF197">
    <property type="entry name" value="COMD"/>
    <property type="match status" value="1"/>
</dbReference>
<feature type="transmembrane region" description="Helical" evidence="6">
    <location>
        <begin position="28"/>
        <end position="46"/>
    </location>
</feature>
<dbReference type="InterPro" id="IPR005829">
    <property type="entry name" value="Sugar_transporter_CS"/>
</dbReference>
<feature type="transmembrane region" description="Helical" evidence="6">
    <location>
        <begin position="114"/>
        <end position="136"/>
    </location>
</feature>
<dbReference type="OrthoDB" id="4484751at2"/>
<evidence type="ECO:0000256" key="5">
    <source>
        <dbReference type="ARBA" id="ARBA00023136"/>
    </source>
</evidence>
<dbReference type="Gene3D" id="1.20.1720.10">
    <property type="entry name" value="Multidrug resistance protein D"/>
    <property type="match status" value="1"/>
</dbReference>
<evidence type="ECO:0000256" key="1">
    <source>
        <dbReference type="ARBA" id="ARBA00004651"/>
    </source>
</evidence>
<dbReference type="Proteomes" id="UP000035368">
    <property type="component" value="Chromosome"/>
</dbReference>
<accession>A0A0G3GMZ2</accession>
<evidence type="ECO:0000256" key="2">
    <source>
        <dbReference type="ARBA" id="ARBA00022448"/>
    </source>
</evidence>
<dbReference type="AlphaFoldDB" id="A0A0G3GMZ2"/>
<dbReference type="KEGG" id="cei:CEPID_00095"/>
<sequence>MTVALQQTLLVPAVPVLPAQLGVSSTVVSWAVTSTLLTGAIATPIISKLSDNLGRRRMLLLAMAITLLGSILAPLGGATLLIIGRALQGVGTALVPVAMAQMRDSLPAHRVPGALSILSATLGVGGGIGIPLGGAITAAFNWQALFVVSALLSAASMALIIAVLPATAPRQGHRFDFGGAVLLSLGLVALLLGISQGNAWGWGSFATIGAFLVALLALAAWGAIEVRVADPLVDLKTSAIQQILLTNIASFLMGLLMFTNLLSTTIELQNPVARGGFGWSTTAAGMAMLPNALAMFVVAPLTSNLARRIPANRILIIGAVVTALGYALRLIPVTSGFWLVGWATIIGFGVGIGYAALPMLIVRYAPSHQIGEANGVNALVRAIGTAVASSMVATIVAAFADSGSINTAVMTISIVAIIVAIITMGVAYGAQEGSEE</sequence>
<feature type="transmembrane region" description="Helical" evidence="6">
    <location>
        <begin position="314"/>
        <end position="331"/>
    </location>
</feature>
<keyword evidence="4 6" id="KW-1133">Transmembrane helix</keyword>
<gene>
    <name evidence="8" type="ORF">CEPID_00095</name>
</gene>
<evidence type="ECO:0000256" key="3">
    <source>
        <dbReference type="ARBA" id="ARBA00022692"/>
    </source>
</evidence>
<feature type="domain" description="Major facilitator superfamily (MFS) profile" evidence="7">
    <location>
        <begin position="1"/>
        <end position="431"/>
    </location>
</feature>
<evidence type="ECO:0000256" key="4">
    <source>
        <dbReference type="ARBA" id="ARBA00022989"/>
    </source>
</evidence>
<dbReference type="InterPro" id="IPR020846">
    <property type="entry name" value="MFS_dom"/>
</dbReference>
<dbReference type="InterPro" id="IPR036259">
    <property type="entry name" value="MFS_trans_sf"/>
</dbReference>
<feature type="transmembrane region" description="Helical" evidence="6">
    <location>
        <begin position="283"/>
        <end position="302"/>
    </location>
</feature>
<feature type="transmembrane region" description="Helical" evidence="6">
    <location>
        <begin position="200"/>
        <end position="224"/>
    </location>
</feature>
<dbReference type="EMBL" id="CP011541">
    <property type="protein sequence ID" value="AKK01915.1"/>
    <property type="molecule type" value="Genomic_DNA"/>
</dbReference>
<feature type="transmembrane region" description="Helical" evidence="6">
    <location>
        <begin position="337"/>
        <end position="357"/>
    </location>
</feature>
<keyword evidence="9" id="KW-1185">Reference proteome</keyword>